<sequence length="274" mass="30101">MNCNKHLNDYAVATCASCGVGLCQNCLNSSVYSYDSKPLCHDCNLKAAEDEMSTLSRRKVWALIKCIFVLVFMILGFSIWQSTGDAMNAWIYAGIGGIPSAFKSTKSSGGMRVVSNDIIDSLFYPFIMLLIRLAIIIALAPLAAVFLVIMNLVTFFKTSSALKDTKNTYAFLLNASNQPVQMSSVSQSPVLQSSAATNLKNVDDADDSWMDSFMKPSSTKPSVMTTRLTWKTRPTAAGADKVNKVEKAEEEIKEEDDDSHEVVTTPSLIQKQMR</sequence>
<gene>
    <name evidence="3" type="ORF">BcellWH2_02398</name>
</gene>
<feature type="transmembrane region" description="Helical" evidence="2">
    <location>
        <begin position="123"/>
        <end position="156"/>
    </location>
</feature>
<keyword evidence="2" id="KW-1133">Transmembrane helix</keyword>
<organism evidence="3 4">
    <name type="scientific">Bacteroides cellulosilyticus</name>
    <dbReference type="NCBI Taxonomy" id="246787"/>
    <lineage>
        <taxon>Bacteria</taxon>
        <taxon>Pseudomonadati</taxon>
        <taxon>Bacteroidota</taxon>
        <taxon>Bacteroidia</taxon>
        <taxon>Bacteroidales</taxon>
        <taxon>Bacteroidaceae</taxon>
        <taxon>Bacteroides</taxon>
    </lineage>
</organism>
<feature type="region of interest" description="Disordered" evidence="1">
    <location>
        <begin position="235"/>
        <end position="274"/>
    </location>
</feature>
<dbReference type="RefSeq" id="WP_029426099.1">
    <property type="nucleotide sequence ID" value="NZ_CP012801.1"/>
</dbReference>
<dbReference type="PATRIC" id="fig|246787.4.peg.2463"/>
<evidence type="ECO:0000256" key="1">
    <source>
        <dbReference type="SAM" id="MobiDB-lite"/>
    </source>
</evidence>
<feature type="compositionally biased region" description="Polar residues" evidence="1">
    <location>
        <begin position="262"/>
        <end position="274"/>
    </location>
</feature>
<protein>
    <submittedName>
        <fullName evidence="3">Uncharacterized protein</fullName>
    </submittedName>
</protein>
<dbReference type="KEGG" id="bcel:BcellWH2_02398"/>
<evidence type="ECO:0000313" key="3">
    <source>
        <dbReference type="EMBL" id="ALJ59637.1"/>
    </source>
</evidence>
<keyword evidence="2" id="KW-0812">Transmembrane</keyword>
<proteinExistence type="predicted"/>
<name>A0A0P0GF82_9BACE</name>
<dbReference type="Proteomes" id="UP000061809">
    <property type="component" value="Chromosome"/>
</dbReference>
<feature type="compositionally biased region" description="Acidic residues" evidence="1">
    <location>
        <begin position="248"/>
        <end position="259"/>
    </location>
</feature>
<feature type="transmembrane region" description="Helical" evidence="2">
    <location>
        <begin position="60"/>
        <end position="80"/>
    </location>
</feature>
<reference evidence="3 4" key="1">
    <citation type="journal article" date="2015" name="Science">
        <title>Genetic determinants of in vivo fitness and diet responsiveness in multiple human gut Bacteroides.</title>
        <authorList>
            <person name="Wu M."/>
            <person name="McNulty N.P."/>
            <person name="Rodionov D.A."/>
            <person name="Khoroshkin M.S."/>
            <person name="Griffin N.W."/>
            <person name="Cheng J."/>
            <person name="Latreille P."/>
            <person name="Kerstetter R.A."/>
            <person name="Terrapon N."/>
            <person name="Henrissat B."/>
            <person name="Osterman A.L."/>
            <person name="Gordon J.I."/>
        </authorList>
    </citation>
    <scope>NUCLEOTIDE SEQUENCE [LARGE SCALE GENOMIC DNA]</scope>
    <source>
        <strain evidence="3 4">WH2</strain>
    </source>
</reference>
<accession>A0A0P0GF82</accession>
<dbReference type="EMBL" id="CP012801">
    <property type="protein sequence ID" value="ALJ59637.1"/>
    <property type="molecule type" value="Genomic_DNA"/>
</dbReference>
<keyword evidence="2" id="KW-0472">Membrane</keyword>
<dbReference type="AlphaFoldDB" id="A0A0P0GF82"/>
<evidence type="ECO:0000256" key="2">
    <source>
        <dbReference type="SAM" id="Phobius"/>
    </source>
</evidence>
<evidence type="ECO:0000313" key="4">
    <source>
        <dbReference type="Proteomes" id="UP000061809"/>
    </source>
</evidence>